<evidence type="ECO:0000256" key="4">
    <source>
        <dbReference type="ARBA" id="ARBA00022771"/>
    </source>
</evidence>
<evidence type="ECO:0000313" key="10">
    <source>
        <dbReference type="EMBL" id="KAG0532567.1"/>
    </source>
</evidence>
<comment type="catalytic activity">
    <reaction evidence="1">
        <text>S-ubiquitinyl-[E2 ubiquitin-conjugating enzyme]-L-cysteine + [acceptor protein]-L-lysine = [E2 ubiquitin-conjugating enzyme]-L-cysteine + N(6)-ubiquitinyl-[acceptor protein]-L-lysine.</text>
        <dbReference type="EC" id="2.3.2.27"/>
    </reaction>
</comment>
<dbReference type="EMBL" id="CM027683">
    <property type="protein sequence ID" value="KAG0532567.1"/>
    <property type="molecule type" value="Genomic_DNA"/>
</dbReference>
<proteinExistence type="inferred from homology"/>
<evidence type="ECO:0000313" key="11">
    <source>
        <dbReference type="Proteomes" id="UP000807115"/>
    </source>
</evidence>
<keyword evidence="3" id="KW-0479">Metal-binding</keyword>
<dbReference type="InterPro" id="IPR053238">
    <property type="entry name" value="RING-H2_zinc_finger"/>
</dbReference>
<dbReference type="SUPFAM" id="SSF57850">
    <property type="entry name" value="RING/U-box"/>
    <property type="match status" value="1"/>
</dbReference>
<evidence type="ECO:0000256" key="3">
    <source>
        <dbReference type="ARBA" id="ARBA00022723"/>
    </source>
</evidence>
<dbReference type="GO" id="GO:0061630">
    <property type="term" value="F:ubiquitin protein ligase activity"/>
    <property type="evidence" value="ECO:0007669"/>
    <property type="project" value="UniProtKB-EC"/>
</dbReference>
<evidence type="ECO:0000256" key="8">
    <source>
        <dbReference type="SAM" id="Phobius"/>
    </source>
</evidence>
<dbReference type="PROSITE" id="PS50089">
    <property type="entry name" value="ZF_RING_2"/>
    <property type="match status" value="1"/>
</dbReference>
<comment type="caution">
    <text evidence="10">The sequence shown here is derived from an EMBL/GenBank/DDBJ whole genome shotgun (WGS) entry which is preliminary data.</text>
</comment>
<reference evidence="10" key="2">
    <citation type="submission" date="2020-10" db="EMBL/GenBank/DDBJ databases">
        <authorList>
            <person name="Cooper E.A."/>
            <person name="Brenton Z.W."/>
            <person name="Flinn B.S."/>
            <person name="Jenkins J."/>
            <person name="Shu S."/>
            <person name="Flowers D."/>
            <person name="Luo F."/>
            <person name="Wang Y."/>
            <person name="Xia P."/>
            <person name="Barry K."/>
            <person name="Daum C."/>
            <person name="Lipzen A."/>
            <person name="Yoshinaga Y."/>
            <person name="Schmutz J."/>
            <person name="Saski C."/>
            <person name="Vermerris W."/>
            <person name="Kresovich S."/>
        </authorList>
    </citation>
    <scope>NUCLEOTIDE SEQUENCE</scope>
</reference>
<evidence type="ECO:0000256" key="1">
    <source>
        <dbReference type="ARBA" id="ARBA00000900"/>
    </source>
</evidence>
<keyword evidence="8" id="KW-0472">Membrane</keyword>
<dbReference type="Proteomes" id="UP000807115">
    <property type="component" value="Chromosome 4"/>
</dbReference>
<keyword evidence="4 7" id="KW-0863">Zinc-finger</keyword>
<dbReference type="PANTHER" id="PTHR14155:SF627">
    <property type="entry name" value="OS06G0192800 PROTEIN"/>
    <property type="match status" value="1"/>
</dbReference>
<dbReference type="CDD" id="cd16461">
    <property type="entry name" value="RING-H2_EL5-like"/>
    <property type="match status" value="1"/>
</dbReference>
<dbReference type="GO" id="GO:0008270">
    <property type="term" value="F:zinc ion binding"/>
    <property type="evidence" value="ECO:0007669"/>
    <property type="project" value="UniProtKB-KW"/>
</dbReference>
<evidence type="ECO:0000256" key="2">
    <source>
        <dbReference type="ARBA" id="ARBA00012483"/>
    </source>
</evidence>
<comment type="similarity">
    <text evidence="6">Belongs to the RING-type zinc finger family. ATL subfamily.</text>
</comment>
<name>A0A921R4K8_SORBI</name>
<evidence type="ECO:0000256" key="5">
    <source>
        <dbReference type="ARBA" id="ARBA00022833"/>
    </source>
</evidence>
<protein>
    <recommendedName>
        <fullName evidence="2">RING-type E3 ubiquitin transferase</fullName>
        <ecNumber evidence="2">2.3.2.27</ecNumber>
    </recommendedName>
</protein>
<dbReference type="Gene3D" id="3.30.40.10">
    <property type="entry name" value="Zinc/RING finger domain, C3HC4 (zinc finger)"/>
    <property type="match status" value="1"/>
</dbReference>
<dbReference type="EC" id="2.3.2.27" evidence="2"/>
<dbReference type="PANTHER" id="PTHR14155">
    <property type="entry name" value="RING FINGER DOMAIN-CONTAINING"/>
    <property type="match status" value="1"/>
</dbReference>
<gene>
    <name evidence="10" type="ORF">BDA96_04G118300</name>
</gene>
<evidence type="ECO:0000256" key="7">
    <source>
        <dbReference type="PROSITE-ProRule" id="PRU00175"/>
    </source>
</evidence>
<dbReference type="SMART" id="SM00184">
    <property type="entry name" value="RING"/>
    <property type="match status" value="1"/>
</dbReference>
<keyword evidence="5" id="KW-0862">Zinc</keyword>
<dbReference type="Pfam" id="PF13639">
    <property type="entry name" value="zf-RING_2"/>
    <property type="match status" value="1"/>
</dbReference>
<dbReference type="AlphaFoldDB" id="A0A921R4K8"/>
<reference evidence="10" key="1">
    <citation type="journal article" date="2019" name="BMC Genomics">
        <title>A new reference genome for Sorghum bicolor reveals high levels of sequence similarity between sweet and grain genotypes: implications for the genetics of sugar metabolism.</title>
        <authorList>
            <person name="Cooper E.A."/>
            <person name="Brenton Z.W."/>
            <person name="Flinn B.S."/>
            <person name="Jenkins J."/>
            <person name="Shu S."/>
            <person name="Flowers D."/>
            <person name="Luo F."/>
            <person name="Wang Y."/>
            <person name="Xia P."/>
            <person name="Barry K."/>
            <person name="Daum C."/>
            <person name="Lipzen A."/>
            <person name="Yoshinaga Y."/>
            <person name="Schmutz J."/>
            <person name="Saski C."/>
            <person name="Vermerris W."/>
            <person name="Kresovich S."/>
        </authorList>
    </citation>
    <scope>NUCLEOTIDE SEQUENCE</scope>
</reference>
<dbReference type="InterPro" id="IPR001841">
    <property type="entry name" value="Znf_RING"/>
</dbReference>
<feature type="domain" description="RING-type" evidence="9">
    <location>
        <begin position="150"/>
        <end position="192"/>
    </location>
</feature>
<feature type="transmembrane region" description="Helical" evidence="8">
    <location>
        <begin position="30"/>
        <end position="53"/>
    </location>
</feature>
<keyword evidence="8" id="KW-1133">Transmembrane helix</keyword>
<evidence type="ECO:0000256" key="6">
    <source>
        <dbReference type="ARBA" id="ARBA00024209"/>
    </source>
</evidence>
<accession>A0A921R4K8</accession>
<keyword evidence="8" id="KW-0812">Transmembrane</keyword>
<organism evidence="10 11">
    <name type="scientific">Sorghum bicolor</name>
    <name type="common">Sorghum</name>
    <name type="synonym">Sorghum vulgare</name>
    <dbReference type="NCBI Taxonomy" id="4558"/>
    <lineage>
        <taxon>Eukaryota</taxon>
        <taxon>Viridiplantae</taxon>
        <taxon>Streptophyta</taxon>
        <taxon>Embryophyta</taxon>
        <taxon>Tracheophyta</taxon>
        <taxon>Spermatophyta</taxon>
        <taxon>Magnoliopsida</taxon>
        <taxon>Liliopsida</taxon>
        <taxon>Poales</taxon>
        <taxon>Poaceae</taxon>
        <taxon>PACMAD clade</taxon>
        <taxon>Panicoideae</taxon>
        <taxon>Andropogonodae</taxon>
        <taxon>Andropogoneae</taxon>
        <taxon>Sorghinae</taxon>
        <taxon>Sorghum</taxon>
    </lineage>
</organism>
<dbReference type="FunFam" id="3.30.40.10:FF:000672">
    <property type="entry name" value="E3 ubiquitin-protein ligase ATL41"/>
    <property type="match status" value="1"/>
</dbReference>
<feature type="transmembrane region" description="Helical" evidence="8">
    <location>
        <begin position="59"/>
        <end position="78"/>
    </location>
</feature>
<evidence type="ECO:0000259" key="9">
    <source>
        <dbReference type="PROSITE" id="PS50089"/>
    </source>
</evidence>
<dbReference type="InterPro" id="IPR013083">
    <property type="entry name" value="Znf_RING/FYVE/PHD"/>
</dbReference>
<sequence length="223" mass="22943">MSSTTTIMLSAASSAGARSRSDDDDVECRTCYGVVVACVSLLLFCVLAATAGVVKASAVTGFTVVFFGIVGWLVPYGARGDAMGAAQRHDAGAASRVVVTALRRAGYSCSPLGGAAAIDVLVPPAFAYECPAVDAEGSAGKSGASALCLCAVCLEDVQRGETVRRLPACGHLFHKDCIDMWLHSHTTCPLCRCDLSPRRRATKTVVTTTTVAAQSAADALPPV</sequence>